<protein>
    <submittedName>
        <fullName evidence="4">Uncharacterized protein LOC34620539</fullName>
    </submittedName>
</protein>
<dbReference type="AlphaFoldDB" id="A0A6P6RS33"/>
<proteinExistence type="predicted"/>
<dbReference type="OrthoDB" id="348854at2759"/>
<sequence length="429" mass="46307">MEQGGFPRVNKNNKWGYLSKQLGILPKDKPATAASRGSGGSGDDVAAPASAVFWWGVAVKRFYVRWIRQFEGERVSPELKKQLLPSAMQMQQQHHLLPQYEQLQQQLGKEGSSQDFSSGGAQLRAERKAALQQQSAAADLIKLIWRRERLSAKYTAEAVAARMARRQRRQALLATGQLAPATDVSRLTQSLADRRYAPGDFVFALNCLYYLSKPLRGLSIEQVRRASRRHVHPALLYEVSLLLEEAAAACRESLLSLHVPRVQPPDLPLLLGCVYDFAATAKDRAAAAAAPLHPIDLLQPQLLLLPASPWRPANGGGPPGGLGGPLLALHALQLASALSANLLLPAENRLFLAGFSRASLGPLQAAASAAQRSSSSSSSSAFVTLNTEYVTAAEAAQAATSAVEETEGADDLSDVEWADQDEEQEHASE</sequence>
<dbReference type="GeneID" id="34620539"/>
<name>A0A6P6RS33_9EIME</name>
<feature type="region of interest" description="Disordered" evidence="1">
    <location>
        <begin position="398"/>
        <end position="429"/>
    </location>
</feature>
<keyword evidence="3" id="KW-1185">Reference proteome</keyword>
<evidence type="ECO:0000313" key="4">
    <source>
        <dbReference type="RefSeq" id="XP_026189910.1"/>
    </source>
</evidence>
<dbReference type="PROSITE" id="PS51011">
    <property type="entry name" value="ARID"/>
    <property type="match status" value="1"/>
</dbReference>
<evidence type="ECO:0000259" key="2">
    <source>
        <dbReference type="PROSITE" id="PS51011"/>
    </source>
</evidence>
<feature type="domain" description="ARID" evidence="2">
    <location>
        <begin position="1"/>
        <end position="75"/>
    </location>
</feature>
<organism evidence="3 4">
    <name type="scientific">Cyclospora cayetanensis</name>
    <dbReference type="NCBI Taxonomy" id="88456"/>
    <lineage>
        <taxon>Eukaryota</taxon>
        <taxon>Sar</taxon>
        <taxon>Alveolata</taxon>
        <taxon>Apicomplexa</taxon>
        <taxon>Conoidasida</taxon>
        <taxon>Coccidia</taxon>
        <taxon>Eucoccidiorida</taxon>
        <taxon>Eimeriorina</taxon>
        <taxon>Eimeriidae</taxon>
        <taxon>Cyclospora</taxon>
    </lineage>
</organism>
<evidence type="ECO:0000256" key="1">
    <source>
        <dbReference type="SAM" id="MobiDB-lite"/>
    </source>
</evidence>
<dbReference type="Proteomes" id="UP000515125">
    <property type="component" value="Unplaced"/>
</dbReference>
<dbReference type="GO" id="GO:0003677">
    <property type="term" value="F:DNA binding"/>
    <property type="evidence" value="ECO:0007669"/>
    <property type="project" value="InterPro"/>
</dbReference>
<feature type="compositionally biased region" description="Acidic residues" evidence="1">
    <location>
        <begin position="404"/>
        <end position="429"/>
    </location>
</feature>
<reference evidence="4" key="1">
    <citation type="submission" date="2025-08" db="UniProtKB">
        <authorList>
            <consortium name="RefSeq"/>
        </authorList>
    </citation>
    <scope>IDENTIFICATION</scope>
</reference>
<dbReference type="RefSeq" id="XP_026189910.1">
    <property type="nucleotide sequence ID" value="XM_026334125.1"/>
</dbReference>
<evidence type="ECO:0000313" key="3">
    <source>
        <dbReference type="Proteomes" id="UP000515125"/>
    </source>
</evidence>
<dbReference type="InterPro" id="IPR001606">
    <property type="entry name" value="ARID_dom"/>
</dbReference>
<gene>
    <name evidence="4" type="primary">LOC34620539</name>
</gene>
<accession>A0A6P6RS33</accession>
<feature type="non-terminal residue" evidence="4">
    <location>
        <position position="429"/>
    </location>
</feature>